<evidence type="ECO:0008006" key="4">
    <source>
        <dbReference type="Google" id="ProtNLM"/>
    </source>
</evidence>
<dbReference type="Proteomes" id="UP000291562">
    <property type="component" value="Chromosome"/>
</dbReference>
<evidence type="ECO:0000256" key="1">
    <source>
        <dbReference type="SAM" id="SignalP"/>
    </source>
</evidence>
<dbReference type="OrthoDB" id="9816400at2"/>
<protein>
    <recommendedName>
        <fullName evidence="4">VCBS repeat-containing protein</fullName>
    </recommendedName>
</protein>
<reference evidence="2 3" key="1">
    <citation type="submission" date="2019-01" db="EMBL/GenBank/DDBJ databases">
        <title>Pseudolysobacter antarctica gen. nov., sp. nov., isolated from Fildes Peninsula, Antarctica.</title>
        <authorList>
            <person name="Wei Z."/>
            <person name="Peng F."/>
        </authorList>
    </citation>
    <scope>NUCLEOTIDE SEQUENCE [LARGE SCALE GENOMIC DNA]</scope>
    <source>
        <strain evidence="2 3">AQ6-296</strain>
    </source>
</reference>
<accession>A0A411HLU9</accession>
<keyword evidence="3" id="KW-1185">Reference proteome</keyword>
<feature type="signal peptide" evidence="1">
    <location>
        <begin position="1"/>
        <end position="24"/>
    </location>
</feature>
<keyword evidence="1" id="KW-0732">Signal</keyword>
<name>A0A411HLU9_9GAMM</name>
<dbReference type="SUPFAM" id="SSF69318">
    <property type="entry name" value="Integrin alpha N-terminal domain"/>
    <property type="match status" value="1"/>
</dbReference>
<dbReference type="InterPro" id="IPR011047">
    <property type="entry name" value="Quinoprotein_ADH-like_sf"/>
</dbReference>
<dbReference type="EMBL" id="CP035704">
    <property type="protein sequence ID" value="QBB71495.1"/>
    <property type="molecule type" value="Genomic_DNA"/>
</dbReference>
<proteinExistence type="predicted"/>
<feature type="chain" id="PRO_5019157344" description="VCBS repeat-containing protein" evidence="1">
    <location>
        <begin position="25"/>
        <end position="705"/>
    </location>
</feature>
<dbReference type="InterPro" id="IPR028994">
    <property type="entry name" value="Integrin_alpha_N"/>
</dbReference>
<dbReference type="RefSeq" id="WP_129834551.1">
    <property type="nucleotide sequence ID" value="NZ_CP035704.1"/>
</dbReference>
<sequence length="705" mass="72881">MKVLHCLVMLLVLTWFALPPSALADSPLPPQFRELGHNYPGFEQPERGQFAVADFDQDGKEDFAFVAITGANNLSALFVVGKTASGEFVFKQQTLIPDTGVFRVLAVRQPVGAAHVLTVGYDGIAREYGGWPLAPIQQFTTLASPTGAAVGDVFGDSVPRVVVRTDSQLGVYDVATGTQKWLHPSSGSGDITLAQLDADPALEIILGGSAPGLVLDGASGQVEWQYPDSFGYLLASGSLGPASAKEFVGAGYQVAVFSGAPYSPLFGYTNGLYFTVTALAVGDVFSDGHTRILFAGSNGGVQILDGVTGLATALPNANFPSKYLALADVDGNGTNAILFADDLTVGIASAQTGGVIWRATSRASQFNVAAVGDIKSDGTSELLTGYAPNIWGQGAAGLEISDMASGKTLADLADPSGNAGGAMQIVPSRILVDNEVPQSPLIVLAGSAIYDGRVVVVDGTSQTVALQLGAYSTGPFASRSISDAILIDMDGDGVKDILVASQPDLGWVDGAMLQAFTMSGQPIWNSIGMGTSSFAINGVLGLSPSSGAGDVVVAVLPGSLRAFDRLSHLETWTLDVANNGAVLVPHGVAGVEIAIESGSIIAFYDAATRHYIRQISLSDSIDAITPLDGRVDQLLVSSGGALHLVDGAGNVLASTPYLGEHMAQPNQLAVEKLVPGAWRIAVGGAIGIYRYELDLSDTIFGAGFE</sequence>
<dbReference type="KEGG" id="xbc:ELE36_14655"/>
<dbReference type="AlphaFoldDB" id="A0A411HLU9"/>
<gene>
    <name evidence="2" type="ORF">ELE36_14655</name>
</gene>
<dbReference type="SUPFAM" id="SSF50998">
    <property type="entry name" value="Quinoprotein alcohol dehydrogenase-like"/>
    <property type="match status" value="1"/>
</dbReference>
<organism evidence="2 3">
    <name type="scientific">Pseudolysobacter antarcticus</name>
    <dbReference type="NCBI Taxonomy" id="2511995"/>
    <lineage>
        <taxon>Bacteria</taxon>
        <taxon>Pseudomonadati</taxon>
        <taxon>Pseudomonadota</taxon>
        <taxon>Gammaproteobacteria</taxon>
        <taxon>Lysobacterales</taxon>
        <taxon>Rhodanobacteraceae</taxon>
        <taxon>Pseudolysobacter</taxon>
    </lineage>
</organism>
<evidence type="ECO:0000313" key="3">
    <source>
        <dbReference type="Proteomes" id="UP000291562"/>
    </source>
</evidence>
<evidence type="ECO:0000313" key="2">
    <source>
        <dbReference type="EMBL" id="QBB71495.1"/>
    </source>
</evidence>